<gene>
    <name evidence="3" type="ORF">CCAX7_39040</name>
</gene>
<dbReference type="RefSeq" id="WP_119324115.1">
    <property type="nucleotide sequence ID" value="NZ_AP025739.1"/>
</dbReference>
<sequence length="315" mass="32880">MSSSKHRAIWAAAGVAAVSAALVAAPWRTPAAQSAANAESGGDFVTYDAGFSRWLNAPRTVEMSQGVTLSQEDTYLKTDAAIVNLDDQQRALNAKSLAPVHLYDPQSDLNGKNGFIDFTRHLATVRDNIVLVVKPSAKDAASPSTSLRSRFHDAATMTCELMTYDYKKKIGTVPGALTVHQKNRVLTADSGQYDGNAKKVTLVGNVLARDTEGNIIRASRVVIGVDENDESVTIPVPTHGKFKTKNAEDAASPGDDGKNGTGLLPPMPVAPPPTSSGPPPAKPAPTAPTAPATKPDAAPDPQTLAAPDTAPEKGG</sequence>
<feature type="region of interest" description="Disordered" evidence="1">
    <location>
        <begin position="231"/>
        <end position="315"/>
    </location>
</feature>
<organism evidence="3 4">
    <name type="scientific">Capsulimonas corticalis</name>
    <dbReference type="NCBI Taxonomy" id="2219043"/>
    <lineage>
        <taxon>Bacteria</taxon>
        <taxon>Bacillati</taxon>
        <taxon>Armatimonadota</taxon>
        <taxon>Armatimonadia</taxon>
        <taxon>Capsulimonadales</taxon>
        <taxon>Capsulimonadaceae</taxon>
        <taxon>Capsulimonas</taxon>
    </lineage>
</organism>
<feature type="signal peptide" evidence="2">
    <location>
        <begin position="1"/>
        <end position="24"/>
    </location>
</feature>
<dbReference type="KEGG" id="ccot:CCAX7_39040"/>
<evidence type="ECO:0000256" key="2">
    <source>
        <dbReference type="SAM" id="SignalP"/>
    </source>
</evidence>
<dbReference type="Gene3D" id="2.60.450.10">
    <property type="entry name" value="Lipopolysaccharide (LPS) transport protein A like domain"/>
    <property type="match status" value="1"/>
</dbReference>
<feature type="compositionally biased region" description="Pro residues" evidence="1">
    <location>
        <begin position="265"/>
        <end position="288"/>
    </location>
</feature>
<accession>A0A402D3P7</accession>
<dbReference type="EMBL" id="AP025739">
    <property type="protein sequence ID" value="BDI31853.1"/>
    <property type="molecule type" value="Genomic_DNA"/>
</dbReference>
<feature type="compositionally biased region" description="Low complexity" evidence="1">
    <location>
        <begin position="289"/>
        <end position="301"/>
    </location>
</feature>
<keyword evidence="4" id="KW-1185">Reference proteome</keyword>
<evidence type="ECO:0000313" key="4">
    <source>
        <dbReference type="Proteomes" id="UP000287394"/>
    </source>
</evidence>
<dbReference type="AlphaFoldDB" id="A0A402D3P7"/>
<evidence type="ECO:0000313" key="3">
    <source>
        <dbReference type="EMBL" id="BDI31853.1"/>
    </source>
</evidence>
<reference evidence="3 4" key="1">
    <citation type="journal article" date="2019" name="Int. J. Syst. Evol. Microbiol.">
        <title>Capsulimonas corticalis gen. nov., sp. nov., an aerobic capsulated bacterium, of a novel bacterial order, Capsulimonadales ord. nov., of the class Armatimonadia of the phylum Armatimonadetes.</title>
        <authorList>
            <person name="Li J."/>
            <person name="Kudo C."/>
            <person name="Tonouchi A."/>
        </authorList>
    </citation>
    <scope>NUCLEOTIDE SEQUENCE [LARGE SCALE GENOMIC DNA]</scope>
    <source>
        <strain evidence="3 4">AX-7</strain>
    </source>
</reference>
<keyword evidence="2" id="KW-0732">Signal</keyword>
<name>A0A402D3P7_9BACT</name>
<proteinExistence type="predicted"/>
<dbReference type="Proteomes" id="UP000287394">
    <property type="component" value="Chromosome"/>
</dbReference>
<evidence type="ECO:0000256" key="1">
    <source>
        <dbReference type="SAM" id="MobiDB-lite"/>
    </source>
</evidence>
<feature type="chain" id="PRO_5043523318" evidence="2">
    <location>
        <begin position="25"/>
        <end position="315"/>
    </location>
</feature>
<protein>
    <submittedName>
        <fullName evidence="3">Uncharacterized protein</fullName>
    </submittedName>
</protein>